<evidence type="ECO:0000313" key="4">
    <source>
        <dbReference type="EMBL" id="WNY23280.1"/>
    </source>
</evidence>
<keyword evidence="5" id="KW-1185">Reference proteome</keyword>
<name>A0AA96V105_9EURY</name>
<dbReference type="Pfam" id="PF02514">
    <property type="entry name" value="CobN-Mg_chel"/>
    <property type="match status" value="1"/>
</dbReference>
<sequence length="1921" mass="211999">MKRGIGIITVTAGKKIVLFVLLILLMSSVVPIVSADENKNGLENEEFGQYEVVAVMTSNSSTGGPNFKFENIEPGNYFILGGYSGAMGNYIATAAVEIDAESVENAAILGVRCKTDIANKTYELFEELKEAETSTSTGSYSITGTFQAPKMNADPINQPDSTIVLIRAPVLINSEIEDDRDSIQIKATAYAAEYVTVEYNNATDDVKTLKISSSETKTADTFEFTIDYNDLKTGNTEIIIKAAAGNNIDQMSLTAHKAGTCKVIAVTKSNDSNSGSNFKFENIEPGNYFILGGYSGAMGNYIATQEIQITDESITDAEILGARCRTDTANQTFEIFDELKEDSSEETNGIYTIEGTFLAPKMNADPINQPDSVIILLQMPVIIDISSTAEEENVVISAFIYGADSVSAEYVNISGQSAGVTGNKDDETFTVTIPKTDLAIGYTDVTITAKNGENTSSQTVTIINADPALLGAPKKVLIISGYETHNKIIATLSNEYTSNGSNVELLSLETKTLIDKDKEEIKAIVKDADVISIHMVSTTPTWEHVKEALLEECKDGKVVLLDDNSTRANTSYGGYEVPSVPGISDTDDNLTKYKEKVANYWSNTPYEHKNLEYMVNMILIDFYGRYDLDRPENAVELPIKAVYHPHLENVFETEYDDYIEWYSNNEQIWEGEDAPYQYDPENPTVGITFYKSYYPDKMEPTAKMIEELEKKGINVIATYCEAPSYFDTEDYGGKYFIAGEIDAILNYRYIGEHRFNQTELDIPVFNILIVDTAEEWEKASNPFGNSSMKLVNQELIGAIDPIAVVSTEEYDGAVMTKPMNDQMDWLVGRVVGQLNLQIKDNADKNIAILYYNHGGGKANIGASYLDVPASTITLTEAMEKADYNIDTSLIPDAETMVDAMITQGINVGGWAPGELKKLIGEVDVSDEKEIYDTGKAVLISTELYEKWFKEIYLGAWFEESVQTLSDEEKEKRITEQTELYEQKKADVIDMWGEAPGNIMVYQEKYIIIPYIDVSGDDGDGRVILTPQPSRGHAESIETLYHDTNMPPTHQYIAFYLWLQNGGEAEIVKDQNGEYETYPADDESMRFGADAIIHLGRHGTQEWLPGKETALSRYDWPAVMTGYVPVIYPYIVDGVGEGMVAKRRGNAVLIDHMTPAIVYAGLYGDYATLGNSIQSYQTVENEEVKAGHVESIILNILSTGLDSKLGVTEEELRNMEETEFEKILEELEEILEDLKTSYMPYGLHILGQALEGDALTEMVFSMLSVEYTQNVTAVKGATSDDAYAILKLVLEDGKGSEAAIDEVFASKTNKPTNAQKENIVSQLTIGKGYASDLIASAGEMDSILKALDGGFIEPKAGGDPVTRPQVLPTGGNFYTVDQRRIPTQEAWDVAVALTDQLLADYYEEHGTFPNSIGYVLWAGETTRTEGVLEAQIMYLIGIKPMWASGGNVNAAEFEVIPANELTVQLNNGQTITRPRIDVVVEISGVYRDTFPEKVLMLDRAIRLAYEQTDGVNNIRTNTDKIISGGYSKDEALSRIFGPASDSYGAGMDGLVGSTDSWEDNSQLAEHFIKRMGYVYNSLGEWGTTNDNDLYKSQLANVDATVHSRSSPLYGAIDIDDFYQYLGGLNLAVSHSREDGKYPDSFVMNLQKTGAPTVDSLSDYLEKEIYARYLNQKWVDGMQQHGYAGAREMAKVFENLWGWQALQPDLISQDLINQIYENLLTGENGEWLKSDPQYAYSLQSATARYIQALMEVEGNLSGKEKELMDQFIKDYIESVNQNTVACCHHTCGNPMYNSFVAGQMSVLGITPEEQEKFLDKIEEATGKRPEVVPPKNLLSGSTNNEGGAQIVEASSVEEKEEGSGAGTDLSQAPGEVSGYQMTPSFIDNSISSIRDFINNPTFSASSMLAIAFVVLVVGAVFYGFKKK</sequence>
<keyword evidence="2" id="KW-1133">Transmembrane helix</keyword>
<dbReference type="KEGG" id="mehf:MmiHf6_05850"/>
<accession>A0AA96V105</accession>
<keyword evidence="2" id="KW-0472">Membrane</keyword>
<dbReference type="PANTHER" id="PTHR44119:SF4">
    <property type="entry name" value="AEROBIC COBALTOCHELATASE SUBUNIT COBN"/>
    <property type="match status" value="1"/>
</dbReference>
<evidence type="ECO:0000313" key="5">
    <source>
        <dbReference type="Proteomes" id="UP001302978"/>
    </source>
</evidence>
<evidence type="ECO:0000259" key="3">
    <source>
        <dbReference type="Pfam" id="PF02514"/>
    </source>
</evidence>
<evidence type="ECO:0000256" key="1">
    <source>
        <dbReference type="SAM" id="MobiDB-lite"/>
    </source>
</evidence>
<dbReference type="Proteomes" id="UP001302978">
    <property type="component" value="Chromosome"/>
</dbReference>
<feature type="region of interest" description="Disordered" evidence="1">
    <location>
        <begin position="1847"/>
        <end position="1870"/>
    </location>
</feature>
<feature type="transmembrane region" description="Helical" evidence="2">
    <location>
        <begin position="1896"/>
        <end position="1918"/>
    </location>
</feature>
<proteinExistence type="predicted"/>
<keyword evidence="2" id="KW-0812">Transmembrane</keyword>
<dbReference type="EMBL" id="CP131059">
    <property type="protein sequence ID" value="WNY23280.1"/>
    <property type="molecule type" value="Genomic_DNA"/>
</dbReference>
<evidence type="ECO:0000256" key="2">
    <source>
        <dbReference type="SAM" id="Phobius"/>
    </source>
</evidence>
<dbReference type="InterPro" id="IPR003672">
    <property type="entry name" value="CobN/Mg_chltase"/>
</dbReference>
<reference evidence="4 5" key="1">
    <citation type="submission" date="2023-07" db="EMBL/GenBank/DDBJ databases">
        <title>Closed genoem sequence of Methanomicrococcus sp. Hf6.</title>
        <authorList>
            <person name="Poehlein A."/>
            <person name="Protasov E."/>
            <person name="Platt K."/>
            <person name="Reeh H."/>
            <person name="Daniel R."/>
            <person name="Brune A."/>
        </authorList>
    </citation>
    <scope>NUCLEOTIDE SEQUENCE [LARGE SCALE GENOMIC DNA]</scope>
    <source>
        <strain evidence="4 5">Hf6</strain>
    </source>
</reference>
<protein>
    <recommendedName>
        <fullName evidence="3">CobN/magnesium chelatase domain-containing protein</fullName>
    </recommendedName>
</protein>
<dbReference type="PANTHER" id="PTHR44119">
    <property type="entry name" value="MAGNESIUM-CHELATASE SUBUNIT CHLH, CHLOROPLASTIC"/>
    <property type="match status" value="1"/>
</dbReference>
<dbReference type="CDD" id="cd10150">
    <property type="entry name" value="CobN_like"/>
    <property type="match status" value="1"/>
</dbReference>
<gene>
    <name evidence="4" type="ORF">MmiHf6_05850</name>
</gene>
<organism evidence="4 5">
    <name type="scientific">Methanimicrococcus hongohii</name>
    <dbReference type="NCBI Taxonomy" id="3028295"/>
    <lineage>
        <taxon>Archaea</taxon>
        <taxon>Methanobacteriati</taxon>
        <taxon>Methanobacteriota</taxon>
        <taxon>Stenosarchaea group</taxon>
        <taxon>Methanomicrobia</taxon>
        <taxon>Methanosarcinales</taxon>
        <taxon>Methanosarcinaceae</taxon>
        <taxon>Methanimicrococcus</taxon>
    </lineage>
</organism>
<feature type="domain" description="CobN/magnesium chelatase" evidence="3">
    <location>
        <begin position="600"/>
        <end position="1734"/>
    </location>
</feature>